<sequence length="345" mass="38549">MCGQNIRLSKLGYFCILSFSCLLFFYFRGFSISQLIIIQNNDSVSLRRLLLASIQAAKLGGIKVKNIRMEQSLQVKTKGHTKEGANDLVTLGDMLSHKAMYFGLKREFPDLHIVSEEVSESDKTYQEDSSLLNLSALEEMNLHLDSYDTLVPNEDITVWIDPLDATQEYTENLTEFVTTMVCVAVKGKAIIGVIHLPFKDQTVWAWNGHSSNIHYSLKTENINSHMKVIVSRSHSGKVKEIAKIAFGKDTEIITAGGAGYKSLLVAQREVDAYVHITAIKKWDICAGNAIIKQLGGDMTDLKGNEINFLDKTRTDLALNDGLVATFQNHREVVAKLKDFNLNKTS</sequence>
<comment type="cofactor">
    <cofactor evidence="2 15">
        <name>Mg(2+)</name>
        <dbReference type="ChEBI" id="CHEBI:18420"/>
    </cofactor>
</comment>
<dbReference type="PANTHER" id="PTHR43028">
    <property type="entry name" value="3'(2'),5'-BISPHOSPHATE NUCLEOTIDASE 1"/>
    <property type="match status" value="1"/>
</dbReference>
<feature type="binding site" evidence="15">
    <location>
        <position position="161"/>
    </location>
    <ligand>
        <name>Mg(2+)</name>
        <dbReference type="ChEBI" id="CHEBI:18420"/>
        <label>1</label>
        <note>catalytic</note>
    </ligand>
</feature>
<dbReference type="InterPro" id="IPR050725">
    <property type="entry name" value="CysQ/Inositol_MonoPase"/>
</dbReference>
<feature type="binding site" evidence="15">
    <location>
        <position position="116"/>
    </location>
    <ligand>
        <name>Mg(2+)</name>
        <dbReference type="ChEBI" id="CHEBI:18420"/>
        <label>1</label>
        <note>catalytic</note>
    </ligand>
</feature>
<feature type="binding site" evidence="15">
    <location>
        <position position="164"/>
    </location>
    <ligand>
        <name>Mg(2+)</name>
        <dbReference type="ChEBI" id="CHEBI:18420"/>
        <label>1</label>
        <note>catalytic</note>
    </ligand>
</feature>
<dbReference type="Gene3D" id="3.40.190.80">
    <property type="match status" value="1"/>
</dbReference>
<dbReference type="EC" id="3.1.3.25" evidence="6"/>
<dbReference type="FunFam" id="3.40.190.80:FF:000007">
    <property type="entry name" value="Blast:Putative inositol monophosphatase 3"/>
    <property type="match status" value="1"/>
</dbReference>
<dbReference type="PANTHER" id="PTHR43028:SF4">
    <property type="entry name" value="INOSITOL MONOPHOSPHATASE 3"/>
    <property type="match status" value="1"/>
</dbReference>
<dbReference type="GO" id="GO:0052834">
    <property type="term" value="F:inositol monophosphate phosphatase activity"/>
    <property type="evidence" value="ECO:0007669"/>
    <property type="project" value="UniProtKB-EC"/>
</dbReference>
<dbReference type="PROSITE" id="PS00630">
    <property type="entry name" value="IMP_2"/>
    <property type="match status" value="1"/>
</dbReference>
<evidence type="ECO:0000256" key="12">
    <source>
        <dbReference type="ARBA" id="ARBA00023136"/>
    </source>
</evidence>
<dbReference type="AlphaFoldDB" id="T2M4I0"/>
<feature type="binding site" evidence="15">
    <location>
        <position position="283"/>
    </location>
    <ligand>
        <name>Mg(2+)</name>
        <dbReference type="ChEBI" id="CHEBI:18420"/>
        <label>1</label>
        <note>catalytic</note>
    </ligand>
</feature>
<evidence type="ECO:0000256" key="4">
    <source>
        <dbReference type="ARBA" id="ARBA00005152"/>
    </source>
</evidence>
<dbReference type="GO" id="GO:0008254">
    <property type="term" value="F:3'-nucleotidase activity"/>
    <property type="evidence" value="ECO:0007669"/>
    <property type="project" value="TreeGrafter"/>
</dbReference>
<evidence type="ECO:0000256" key="1">
    <source>
        <dbReference type="ARBA" id="ARBA00001033"/>
    </source>
</evidence>
<evidence type="ECO:0000256" key="10">
    <source>
        <dbReference type="ARBA" id="ARBA00022842"/>
    </source>
</evidence>
<keyword evidence="8 15" id="KW-0479">Metal-binding</keyword>
<dbReference type="GO" id="GO:0046872">
    <property type="term" value="F:metal ion binding"/>
    <property type="evidence" value="ECO:0007669"/>
    <property type="project" value="UniProtKB-KW"/>
</dbReference>
<evidence type="ECO:0000256" key="16">
    <source>
        <dbReference type="SAM" id="Phobius"/>
    </source>
</evidence>
<evidence type="ECO:0000313" key="17">
    <source>
        <dbReference type="EMBL" id="CDG66966.1"/>
    </source>
</evidence>
<comment type="pathway">
    <text evidence="4">Polyol metabolism; myo-inositol biosynthesis; myo-inositol from D-glucose 6-phosphate: step 2/2.</text>
</comment>
<dbReference type="PROSITE" id="PS51257">
    <property type="entry name" value="PROKAR_LIPOPROTEIN"/>
    <property type="match status" value="1"/>
</dbReference>
<evidence type="ECO:0000256" key="2">
    <source>
        <dbReference type="ARBA" id="ARBA00001946"/>
    </source>
</evidence>
<dbReference type="KEGG" id="hmg:100202845"/>
<organism evidence="17">
    <name type="scientific">Hydra vulgaris</name>
    <name type="common">Hydra</name>
    <name type="synonym">Hydra attenuata</name>
    <dbReference type="NCBI Taxonomy" id="6087"/>
    <lineage>
        <taxon>Eukaryota</taxon>
        <taxon>Metazoa</taxon>
        <taxon>Cnidaria</taxon>
        <taxon>Hydrozoa</taxon>
        <taxon>Hydroidolina</taxon>
        <taxon>Anthoathecata</taxon>
        <taxon>Aplanulata</taxon>
        <taxon>Hydridae</taxon>
        <taxon>Hydra</taxon>
    </lineage>
</organism>
<keyword evidence="10 15" id="KW-0460">Magnesium</keyword>
<evidence type="ECO:0000256" key="7">
    <source>
        <dbReference type="ARBA" id="ARBA00022692"/>
    </source>
</evidence>
<gene>
    <name evidence="17" type="primary">IMPAD1</name>
</gene>
<evidence type="ECO:0000256" key="13">
    <source>
        <dbReference type="ARBA" id="ARBA00042119"/>
    </source>
</evidence>
<evidence type="ECO:0000256" key="3">
    <source>
        <dbReference type="ARBA" id="ARBA00004167"/>
    </source>
</evidence>
<dbReference type="GO" id="GO:0005794">
    <property type="term" value="C:Golgi apparatus"/>
    <property type="evidence" value="ECO:0007669"/>
    <property type="project" value="UniProtKB-ARBA"/>
</dbReference>
<dbReference type="OrthoDB" id="74460at2759"/>
<dbReference type="Gene3D" id="3.30.540.10">
    <property type="entry name" value="Fructose-1,6-Bisphosphatase, subunit A, domain 1"/>
    <property type="match status" value="1"/>
</dbReference>
<dbReference type="FunFam" id="3.30.540.10:FF:000012">
    <property type="entry name" value="Blast:Putative inositol monophosphatase 3"/>
    <property type="match status" value="1"/>
</dbReference>
<dbReference type="SUPFAM" id="SSF56655">
    <property type="entry name" value="Carbohydrate phosphatase"/>
    <property type="match status" value="1"/>
</dbReference>
<evidence type="ECO:0000256" key="6">
    <source>
        <dbReference type="ARBA" id="ARBA00013106"/>
    </source>
</evidence>
<evidence type="ECO:0000256" key="5">
    <source>
        <dbReference type="ARBA" id="ARBA00009759"/>
    </source>
</evidence>
<dbReference type="Pfam" id="PF00459">
    <property type="entry name" value="Inositol_P"/>
    <property type="match status" value="1"/>
</dbReference>
<comment type="catalytic activity">
    <reaction evidence="1">
        <text>a myo-inositol phosphate + H2O = myo-inositol + phosphate</text>
        <dbReference type="Rhea" id="RHEA:24056"/>
        <dbReference type="ChEBI" id="CHEBI:15377"/>
        <dbReference type="ChEBI" id="CHEBI:17268"/>
        <dbReference type="ChEBI" id="CHEBI:43474"/>
        <dbReference type="ChEBI" id="CHEBI:84139"/>
        <dbReference type="EC" id="3.1.3.25"/>
    </reaction>
</comment>
<evidence type="ECO:0000256" key="14">
    <source>
        <dbReference type="ARBA" id="ARBA00042949"/>
    </source>
</evidence>
<keyword evidence="11 16" id="KW-1133">Transmembrane helix</keyword>
<comment type="subcellular location">
    <subcellularLocation>
        <location evidence="3">Membrane</location>
        <topology evidence="3">Single-pass membrane protein</topology>
    </subcellularLocation>
</comment>
<dbReference type="InterPro" id="IPR020550">
    <property type="entry name" value="Inositol_monophosphatase_CS"/>
</dbReference>
<protein>
    <recommendedName>
        <fullName evidence="6">inositol-phosphate phosphatase</fullName>
        <ecNumber evidence="6">3.1.3.25</ecNumber>
    </recommendedName>
    <alternativeName>
        <fullName evidence="14">Inositol-1(or 4)-monophosphatase 3</fullName>
    </alternativeName>
    <alternativeName>
        <fullName evidence="13">Myo-inositol monophosphatase A3</fullName>
    </alternativeName>
</protein>
<keyword evidence="9" id="KW-0378">Hydrolase</keyword>
<dbReference type="GO" id="GO:0046854">
    <property type="term" value="P:phosphatidylinositol phosphate biosynthetic process"/>
    <property type="evidence" value="ECO:0007669"/>
    <property type="project" value="InterPro"/>
</dbReference>
<evidence type="ECO:0000256" key="9">
    <source>
        <dbReference type="ARBA" id="ARBA00022801"/>
    </source>
</evidence>
<dbReference type="GO" id="GO:0016020">
    <property type="term" value="C:membrane"/>
    <property type="evidence" value="ECO:0007669"/>
    <property type="project" value="UniProtKB-SubCell"/>
</dbReference>
<keyword evidence="12 16" id="KW-0472">Membrane</keyword>
<proteinExistence type="evidence at transcript level"/>
<name>T2M4I0_HYDVU</name>
<dbReference type="InterPro" id="IPR000760">
    <property type="entry name" value="Inositol_monophosphatase-like"/>
</dbReference>
<evidence type="ECO:0000256" key="8">
    <source>
        <dbReference type="ARBA" id="ARBA00022723"/>
    </source>
</evidence>
<dbReference type="OMA" id="DELHKQP"/>
<keyword evidence="7 16" id="KW-0812">Transmembrane</keyword>
<reference evidence="17" key="1">
    <citation type="journal article" date="2013" name="Genome Biol. Evol.">
        <title>Punctuated emergences of genetic and phenotypic innovations in eumetazoan, bilaterian, euteleostome, and hominidae ancestors.</title>
        <authorList>
            <person name="Wenger Y."/>
            <person name="Galliot B."/>
        </authorList>
    </citation>
    <scope>NUCLEOTIDE SEQUENCE</scope>
    <source>
        <tissue evidence="17">Whole animals</tissue>
    </source>
</reference>
<evidence type="ECO:0000256" key="11">
    <source>
        <dbReference type="ARBA" id="ARBA00022989"/>
    </source>
</evidence>
<dbReference type="EMBL" id="HAAD01000734">
    <property type="protein sequence ID" value="CDG66966.1"/>
    <property type="molecule type" value="mRNA"/>
</dbReference>
<comment type="similarity">
    <text evidence="5">Belongs to the inositol monophosphatase superfamily.</text>
</comment>
<feature type="transmembrane region" description="Helical" evidence="16">
    <location>
        <begin position="12"/>
        <end position="30"/>
    </location>
</feature>
<evidence type="ECO:0000256" key="15">
    <source>
        <dbReference type="PIRSR" id="PIRSR600760-2"/>
    </source>
</evidence>
<feature type="binding site" evidence="15">
    <location>
        <position position="163"/>
    </location>
    <ligand>
        <name>Mg(2+)</name>
        <dbReference type="ChEBI" id="CHEBI:18420"/>
        <label>1</label>
        <note>catalytic</note>
    </ligand>
</feature>
<accession>T2M4I0</accession>